<feature type="binding site" evidence="6">
    <location>
        <position position="101"/>
    </location>
    <ligand>
        <name>Zn(2+)</name>
        <dbReference type="ChEBI" id="CHEBI:29105"/>
    </ligand>
</feature>
<name>A0ABV9JG32_9GAMM</name>
<dbReference type="EC" id="4.2.1.109" evidence="6"/>
<comment type="caution">
    <text evidence="8">The sequence shown here is derived from an EMBL/GenBank/DDBJ whole genome shotgun (WGS) entry which is preliminary data.</text>
</comment>
<comment type="catalytic activity">
    <reaction evidence="6">
        <text>5-(methylsulfanyl)-D-ribulose 1-phosphate = 5-methylsulfanyl-2,3-dioxopentyl phosphate + H2O</text>
        <dbReference type="Rhea" id="RHEA:15549"/>
        <dbReference type="ChEBI" id="CHEBI:15377"/>
        <dbReference type="ChEBI" id="CHEBI:58548"/>
        <dbReference type="ChEBI" id="CHEBI:58828"/>
        <dbReference type="EC" id="4.2.1.109"/>
    </reaction>
</comment>
<dbReference type="NCBIfam" id="TIGR03328">
    <property type="entry name" value="salvage_mtnB"/>
    <property type="match status" value="1"/>
</dbReference>
<comment type="cofactor">
    <cofactor evidence="6">
        <name>Zn(2+)</name>
        <dbReference type="ChEBI" id="CHEBI:29105"/>
    </cofactor>
    <text evidence="6">Binds 1 zinc ion per subunit.</text>
</comment>
<evidence type="ECO:0000256" key="1">
    <source>
        <dbReference type="ARBA" id="ARBA00022605"/>
    </source>
</evidence>
<keyword evidence="1 6" id="KW-0028">Amino-acid biosynthesis</keyword>
<evidence type="ECO:0000256" key="5">
    <source>
        <dbReference type="ARBA" id="ARBA00023239"/>
    </source>
</evidence>
<feature type="domain" description="Class II aldolase/adducin N-terminal" evidence="7">
    <location>
        <begin position="15"/>
        <end position="203"/>
    </location>
</feature>
<dbReference type="Pfam" id="PF00596">
    <property type="entry name" value="Aldolase_II"/>
    <property type="match status" value="1"/>
</dbReference>
<evidence type="ECO:0000256" key="4">
    <source>
        <dbReference type="ARBA" id="ARBA00023167"/>
    </source>
</evidence>
<dbReference type="InterPro" id="IPR001303">
    <property type="entry name" value="Aldolase_II/adducin_N"/>
</dbReference>
<evidence type="ECO:0000313" key="9">
    <source>
        <dbReference type="Proteomes" id="UP001595962"/>
    </source>
</evidence>
<protein>
    <recommendedName>
        <fullName evidence="6">Methylthioribulose-1-phosphate dehydratase</fullName>
        <shortName evidence="6">MTRu-1-P dehydratase</shortName>
        <ecNumber evidence="6">4.2.1.109</ecNumber>
    </recommendedName>
</protein>
<accession>A0ABV9JG32</accession>
<dbReference type="SUPFAM" id="SSF53639">
    <property type="entry name" value="AraD/HMP-PK domain-like"/>
    <property type="match status" value="1"/>
</dbReference>
<organism evidence="8 9">
    <name type="scientific">Rheinheimera marina</name>
    <dbReference type="NCBI Taxonomy" id="1774958"/>
    <lineage>
        <taxon>Bacteria</taxon>
        <taxon>Pseudomonadati</taxon>
        <taxon>Pseudomonadota</taxon>
        <taxon>Gammaproteobacteria</taxon>
        <taxon>Chromatiales</taxon>
        <taxon>Chromatiaceae</taxon>
        <taxon>Rheinheimera</taxon>
    </lineage>
</organism>
<proteinExistence type="inferred from homology"/>
<comment type="pathway">
    <text evidence="6">Amino-acid biosynthesis; L-methionine biosynthesis via salvage pathway; L-methionine from S-methyl-5-thio-alpha-D-ribose 1-phosphate: step 2/6.</text>
</comment>
<evidence type="ECO:0000313" key="8">
    <source>
        <dbReference type="EMBL" id="MFC4653668.1"/>
    </source>
</evidence>
<dbReference type="GO" id="GO:0046570">
    <property type="term" value="F:methylthioribulose 1-phosphate dehydratase activity"/>
    <property type="evidence" value="ECO:0007669"/>
    <property type="project" value="UniProtKB-EC"/>
</dbReference>
<keyword evidence="3 6" id="KW-0862">Zinc</keyword>
<dbReference type="Gene3D" id="3.40.225.10">
    <property type="entry name" value="Class II aldolase/adducin N-terminal domain"/>
    <property type="match status" value="1"/>
</dbReference>
<gene>
    <name evidence="6" type="primary">mtnB</name>
    <name evidence="8" type="ORF">ACFO3I_01385</name>
</gene>
<dbReference type="SMART" id="SM01007">
    <property type="entry name" value="Aldolase_II"/>
    <property type="match status" value="1"/>
</dbReference>
<keyword evidence="2 6" id="KW-0479">Metal-binding</keyword>
<keyword evidence="4 6" id="KW-0486">Methionine biosynthesis</keyword>
<dbReference type="InterPro" id="IPR017714">
    <property type="entry name" value="MethylthioRu-1-P_deHdtase_MtnB"/>
</dbReference>
<sequence length="212" mass="23471">MNNLAQVHQLNPYAIQLCATGRWIAQRHWVPATGGNFSIRSSAQSCLVTASGKDKGELSPADLLQVDFDEISFSCQGKPSAETALHCALYRHYPDAKAVLHTHSVQATVFSRLISQPQYCFDGYEMQKAIQGIQSHQQALLLPVLDNTQDMAALAAKVTQLAGTQTLPYAFLVRGHGLYVWGDSLEQCKRHLEAWEFLIACELERIKICGLV</sequence>
<dbReference type="NCBIfam" id="NF006672">
    <property type="entry name" value="PRK09220.1"/>
    <property type="match status" value="1"/>
</dbReference>
<comment type="function">
    <text evidence="6">Catalyzes the dehydration of methylthioribulose-1-phosphate (MTRu-1-P) into 2,3-diketo-5-methylthiopentyl-1-phosphate (DK-MTP-1-P).</text>
</comment>
<keyword evidence="9" id="KW-1185">Reference proteome</keyword>
<feature type="binding site" evidence="6">
    <location>
        <position position="103"/>
    </location>
    <ligand>
        <name>Zn(2+)</name>
        <dbReference type="ChEBI" id="CHEBI:29105"/>
    </ligand>
</feature>
<dbReference type="PANTHER" id="PTHR10640:SF7">
    <property type="entry name" value="METHYLTHIORIBULOSE-1-PHOSPHATE DEHYDRATASE"/>
    <property type="match status" value="1"/>
</dbReference>
<dbReference type="EMBL" id="JBHSGB010000001">
    <property type="protein sequence ID" value="MFC4653668.1"/>
    <property type="molecule type" value="Genomic_DNA"/>
</dbReference>
<comment type="similarity">
    <text evidence="6">Belongs to the aldolase class II family. MtnB subfamily.</text>
</comment>
<dbReference type="Proteomes" id="UP001595962">
    <property type="component" value="Unassembled WGS sequence"/>
</dbReference>
<dbReference type="InterPro" id="IPR036409">
    <property type="entry name" value="Aldolase_II/adducin_N_sf"/>
</dbReference>
<evidence type="ECO:0000259" key="7">
    <source>
        <dbReference type="SMART" id="SM01007"/>
    </source>
</evidence>
<dbReference type="HAMAP" id="MF_01677">
    <property type="entry name" value="Salvage_MtnB"/>
    <property type="match status" value="1"/>
</dbReference>
<keyword evidence="5 6" id="KW-0456">Lyase</keyword>
<evidence type="ECO:0000256" key="3">
    <source>
        <dbReference type="ARBA" id="ARBA00022833"/>
    </source>
</evidence>
<dbReference type="PANTHER" id="PTHR10640">
    <property type="entry name" value="METHYLTHIORIBULOSE-1-PHOSPHATE DEHYDRATASE"/>
    <property type="match status" value="1"/>
</dbReference>
<evidence type="ECO:0000256" key="2">
    <source>
        <dbReference type="ARBA" id="ARBA00022723"/>
    </source>
</evidence>
<evidence type="ECO:0000256" key="6">
    <source>
        <dbReference type="HAMAP-Rule" id="MF_01677"/>
    </source>
</evidence>
<dbReference type="RefSeq" id="WP_377331124.1">
    <property type="nucleotide sequence ID" value="NZ_JBHSGB010000001.1"/>
</dbReference>
<reference evidence="9" key="1">
    <citation type="journal article" date="2019" name="Int. J. Syst. Evol. Microbiol.">
        <title>The Global Catalogue of Microorganisms (GCM) 10K type strain sequencing project: providing services to taxonomists for standard genome sequencing and annotation.</title>
        <authorList>
            <consortium name="The Broad Institute Genomics Platform"/>
            <consortium name="The Broad Institute Genome Sequencing Center for Infectious Disease"/>
            <person name="Wu L."/>
            <person name="Ma J."/>
        </authorList>
    </citation>
    <scope>NUCLEOTIDE SEQUENCE [LARGE SCALE GENOMIC DNA]</scope>
    <source>
        <strain evidence="9">DT28</strain>
    </source>
</reference>